<reference evidence="1 2" key="1">
    <citation type="journal article" date="2016" name="Arch. Microbiol.">
        <title>Streptomyces zhihengii sp. nov., isolated from rhizospheric soil of Psammosilene tunicoides.</title>
        <authorList>
            <person name="Huang M.J."/>
            <person name="Fei J.J."/>
            <person name="Salam N."/>
            <person name="Kim C.J."/>
            <person name="Hozzein W.N."/>
            <person name="Xiao M."/>
            <person name="Huang H.Q."/>
            <person name="Li W.J."/>
        </authorList>
    </citation>
    <scope>NUCLEOTIDE SEQUENCE [LARGE SCALE GENOMIC DNA]</scope>
    <source>
        <strain evidence="1 2">YIM T102</strain>
    </source>
</reference>
<keyword evidence="2" id="KW-1185">Reference proteome</keyword>
<dbReference type="InterPro" id="IPR016024">
    <property type="entry name" value="ARM-type_fold"/>
</dbReference>
<comment type="caution">
    <text evidence="1">The sequence shown here is derived from an EMBL/GenBank/DDBJ whole genome shotgun (WGS) entry which is preliminary data.</text>
</comment>
<dbReference type="Proteomes" id="UP000664109">
    <property type="component" value="Unassembled WGS sequence"/>
</dbReference>
<dbReference type="InterPro" id="IPR011989">
    <property type="entry name" value="ARM-like"/>
</dbReference>
<evidence type="ECO:0000313" key="1">
    <source>
        <dbReference type="EMBL" id="MBM9622635.1"/>
    </source>
</evidence>
<dbReference type="EMBL" id="JAFEJA010000002">
    <property type="protein sequence ID" value="MBM9622635.1"/>
    <property type="molecule type" value="Genomic_DNA"/>
</dbReference>
<protein>
    <recommendedName>
        <fullName evidence="3">PBS lyase</fullName>
    </recommendedName>
</protein>
<organism evidence="1 2">
    <name type="scientific">Streptomyces zhihengii</name>
    <dbReference type="NCBI Taxonomy" id="1818004"/>
    <lineage>
        <taxon>Bacteria</taxon>
        <taxon>Bacillati</taxon>
        <taxon>Actinomycetota</taxon>
        <taxon>Actinomycetes</taxon>
        <taxon>Kitasatosporales</taxon>
        <taxon>Streptomycetaceae</taxon>
        <taxon>Streptomyces</taxon>
    </lineage>
</organism>
<sequence>MVRACARWAYAQGGGDAHARYLRLCADPASLGPGAVAGLAECGRREDAALLRPLLAHASAAVRARAVAGLRSLECAPPALVLPLLDDPSPAVVREATGALLPHAAALPAGELARRLAPDRPTPVRRAAFRLLRARGGLDQLRAAVALLADEDPGLRGNAESAVQLRRWVHEVPQRNAEVGELLDACAHLFSDYVMASTRRRVGLPG</sequence>
<gene>
    <name evidence="1" type="ORF">JE024_28620</name>
</gene>
<accession>A0ABS2V0W4</accession>
<proteinExistence type="predicted"/>
<name>A0ABS2V0W4_9ACTN</name>
<dbReference type="Gene3D" id="1.25.10.10">
    <property type="entry name" value="Leucine-rich Repeat Variant"/>
    <property type="match status" value="1"/>
</dbReference>
<evidence type="ECO:0008006" key="3">
    <source>
        <dbReference type="Google" id="ProtNLM"/>
    </source>
</evidence>
<dbReference type="SUPFAM" id="SSF48371">
    <property type="entry name" value="ARM repeat"/>
    <property type="match status" value="1"/>
</dbReference>
<evidence type="ECO:0000313" key="2">
    <source>
        <dbReference type="Proteomes" id="UP000664109"/>
    </source>
</evidence>